<evidence type="ECO:0000259" key="4">
    <source>
        <dbReference type="Pfam" id="PF01764"/>
    </source>
</evidence>
<dbReference type="GO" id="GO:0004806">
    <property type="term" value="F:triacylglycerol lipase activity"/>
    <property type="evidence" value="ECO:0007669"/>
    <property type="project" value="UniProtKB-EC"/>
</dbReference>
<feature type="chain" id="PRO_5040930600" description="triacylglycerol lipase" evidence="3">
    <location>
        <begin position="19"/>
        <end position="349"/>
    </location>
</feature>
<dbReference type="InterPro" id="IPR051299">
    <property type="entry name" value="AB_hydrolase_lip/est"/>
</dbReference>
<dbReference type="CDD" id="cd00519">
    <property type="entry name" value="Lipase_3"/>
    <property type="match status" value="1"/>
</dbReference>
<dbReference type="PANTHER" id="PTHR46640">
    <property type="entry name" value="TRIACYLGLYCEROL LIPASE, PUTATIVE (AFU_ORTHOLOGUE AFUA_6G06510)-RELATED"/>
    <property type="match status" value="1"/>
</dbReference>
<dbReference type="Gene3D" id="3.40.50.1820">
    <property type="entry name" value="alpha/beta hydrolase"/>
    <property type="match status" value="1"/>
</dbReference>
<dbReference type="InterPro" id="IPR029058">
    <property type="entry name" value="AB_hydrolase_fold"/>
</dbReference>
<sequence>MKFRTIAVIFALIFEVTASPIKLPWRPKAYTLTSAPLFDELSLLASYQTVATCLSGDGTIEEGPLNTSEYCTLDDCKSSTAQIYASFKSLISGYILLDEQSKKIIVIFKATTEDYEWLIDLTFLLVDYKPYAQKKLGESFSCDGCLAHLGFYKSVYDYMEKFYYQVEEVHQKYPDFQIYVTGHSLGGAIAALVGIEFKLLGLDPIVVTFGQPKFGNVLLSRWVDSKFNTDTTVSNYRSSSAVLTKNTFTRVTHLGDNVPHLPPTLLSYTGAGCEIQFQSPGINNTISDLKILGKFDYAQEVEEEVEIYGPDTDIDLRDWSDILIADDHNNYFLRLGYCYTPSLDLSTTS</sequence>
<keyword evidence="3" id="KW-0732">Signal</keyword>
<protein>
    <recommendedName>
        <fullName evidence="1">triacylglycerol lipase</fullName>
        <ecNumber evidence="1">3.1.1.3</ecNumber>
    </recommendedName>
</protein>
<dbReference type="Proteomes" id="UP001165120">
    <property type="component" value="Unassembled WGS sequence"/>
</dbReference>
<evidence type="ECO:0000313" key="5">
    <source>
        <dbReference type="EMBL" id="GME66860.1"/>
    </source>
</evidence>
<dbReference type="EC" id="3.1.1.3" evidence="1"/>
<evidence type="ECO:0000256" key="2">
    <source>
        <dbReference type="ARBA" id="ARBA00022801"/>
    </source>
</evidence>
<keyword evidence="6" id="KW-1185">Reference proteome</keyword>
<evidence type="ECO:0000313" key="6">
    <source>
        <dbReference type="Proteomes" id="UP001165120"/>
    </source>
</evidence>
<dbReference type="SUPFAM" id="SSF53474">
    <property type="entry name" value="alpha/beta-Hydrolases"/>
    <property type="match status" value="1"/>
</dbReference>
<dbReference type="Pfam" id="PF01764">
    <property type="entry name" value="Lipase_3"/>
    <property type="match status" value="1"/>
</dbReference>
<accession>A0A9W6WDV2</accession>
<feature type="signal peptide" evidence="3">
    <location>
        <begin position="1"/>
        <end position="18"/>
    </location>
</feature>
<dbReference type="GO" id="GO:0006629">
    <property type="term" value="P:lipid metabolic process"/>
    <property type="evidence" value="ECO:0007669"/>
    <property type="project" value="InterPro"/>
</dbReference>
<dbReference type="InterPro" id="IPR002921">
    <property type="entry name" value="Fungal_lipase-type"/>
</dbReference>
<comment type="caution">
    <text evidence="5">The sequence shown here is derived from an EMBL/GenBank/DDBJ whole genome shotgun (WGS) entry which is preliminary data.</text>
</comment>
<gene>
    <name evidence="5" type="ORF">Cboi02_000030000</name>
</gene>
<dbReference type="EMBL" id="BSXN01000054">
    <property type="protein sequence ID" value="GME66860.1"/>
    <property type="molecule type" value="Genomic_DNA"/>
</dbReference>
<dbReference type="AlphaFoldDB" id="A0A9W6WDV2"/>
<evidence type="ECO:0000256" key="3">
    <source>
        <dbReference type="SAM" id="SignalP"/>
    </source>
</evidence>
<name>A0A9W6WDV2_CANBO</name>
<keyword evidence="2" id="KW-0378">Hydrolase</keyword>
<feature type="domain" description="Fungal lipase-type" evidence="4">
    <location>
        <begin position="106"/>
        <end position="264"/>
    </location>
</feature>
<dbReference type="PANTHER" id="PTHR46640:SF3">
    <property type="entry name" value="LIPASE LIH1-RELATED"/>
    <property type="match status" value="1"/>
</dbReference>
<organism evidence="5 6">
    <name type="scientific">Candida boidinii</name>
    <name type="common">Yeast</name>
    <dbReference type="NCBI Taxonomy" id="5477"/>
    <lineage>
        <taxon>Eukaryota</taxon>
        <taxon>Fungi</taxon>
        <taxon>Dikarya</taxon>
        <taxon>Ascomycota</taxon>
        <taxon>Saccharomycotina</taxon>
        <taxon>Pichiomycetes</taxon>
        <taxon>Pichiales</taxon>
        <taxon>Pichiaceae</taxon>
        <taxon>Ogataea</taxon>
        <taxon>Ogataea/Candida clade</taxon>
    </lineage>
</organism>
<reference evidence="5" key="1">
    <citation type="submission" date="2023-04" db="EMBL/GenBank/DDBJ databases">
        <title>Candida boidinii NBRC 10035.</title>
        <authorList>
            <person name="Ichikawa N."/>
            <person name="Sato H."/>
            <person name="Tonouchi N."/>
        </authorList>
    </citation>
    <scope>NUCLEOTIDE SEQUENCE</scope>
    <source>
        <strain evidence="5">NBRC 10035</strain>
    </source>
</reference>
<evidence type="ECO:0000256" key="1">
    <source>
        <dbReference type="ARBA" id="ARBA00013279"/>
    </source>
</evidence>
<proteinExistence type="predicted"/>